<organism evidence="1 2">
    <name type="scientific">Siminovitchia thermophila</name>
    <dbReference type="NCBI Taxonomy" id="1245522"/>
    <lineage>
        <taxon>Bacteria</taxon>
        <taxon>Bacillati</taxon>
        <taxon>Bacillota</taxon>
        <taxon>Bacilli</taxon>
        <taxon>Bacillales</taxon>
        <taxon>Bacillaceae</taxon>
        <taxon>Siminovitchia</taxon>
    </lineage>
</organism>
<gene>
    <name evidence="1" type="ORF">JOC94_000013</name>
</gene>
<sequence>MAKRDGNFANIPLPELAKKLQSFHWEMNRHPTKKAINSESSSACMNWQRRNLGNRMIAVEIDMFKISRQDVIERFSELKRSYFTLNQWRPFSVDYNNFRVVSKLAQMSDIQFDIVYNRKTKNPCFDDPSQVRVVHVHDDQDIVISDGRCITIHDFMND</sequence>
<protein>
    <submittedName>
        <fullName evidence="1">Dimeric dUTPase (All-alpha-NTP-PPase superfamily)</fullName>
    </submittedName>
</protein>
<keyword evidence="2" id="KW-1185">Reference proteome</keyword>
<dbReference type="RefSeq" id="WP_077109505.1">
    <property type="nucleotide sequence ID" value="NZ_JAFBFH010000001.1"/>
</dbReference>
<dbReference type="Proteomes" id="UP000823485">
    <property type="component" value="Unassembled WGS sequence"/>
</dbReference>
<evidence type="ECO:0000313" key="2">
    <source>
        <dbReference type="Proteomes" id="UP000823485"/>
    </source>
</evidence>
<accession>A0ABS2R069</accession>
<dbReference type="EMBL" id="JAFBFH010000001">
    <property type="protein sequence ID" value="MBM7713047.1"/>
    <property type="molecule type" value="Genomic_DNA"/>
</dbReference>
<reference evidence="1 2" key="1">
    <citation type="submission" date="2021-01" db="EMBL/GenBank/DDBJ databases">
        <title>Genomic Encyclopedia of Type Strains, Phase IV (KMG-IV): sequencing the most valuable type-strain genomes for metagenomic binning, comparative biology and taxonomic classification.</title>
        <authorList>
            <person name="Goeker M."/>
        </authorList>
    </citation>
    <scope>NUCLEOTIDE SEQUENCE [LARGE SCALE GENOMIC DNA]</scope>
    <source>
        <strain evidence="1 2">DSM 105453</strain>
    </source>
</reference>
<proteinExistence type="predicted"/>
<comment type="caution">
    <text evidence="1">The sequence shown here is derived from an EMBL/GenBank/DDBJ whole genome shotgun (WGS) entry which is preliminary data.</text>
</comment>
<evidence type="ECO:0000313" key="1">
    <source>
        <dbReference type="EMBL" id="MBM7713047.1"/>
    </source>
</evidence>
<name>A0ABS2R069_9BACI</name>